<proteinExistence type="predicted"/>
<dbReference type="EMBL" id="WWEU01000007">
    <property type="protein sequence ID" value="MYM60906.1"/>
    <property type="molecule type" value="Genomic_DNA"/>
</dbReference>
<comment type="caution">
    <text evidence="2">The sequence shown here is derived from an EMBL/GenBank/DDBJ whole genome shotgun (WGS) entry which is preliminary data.</text>
</comment>
<name>A0A6L8M0M8_9VIBR</name>
<organism evidence="2 3">
    <name type="scientific">Vibrio tetraodonis subsp. pristinus</name>
    <dbReference type="NCBI Taxonomy" id="2695891"/>
    <lineage>
        <taxon>Bacteria</taxon>
        <taxon>Pseudomonadati</taxon>
        <taxon>Pseudomonadota</taxon>
        <taxon>Gammaproteobacteria</taxon>
        <taxon>Vibrionales</taxon>
        <taxon>Vibrionaceae</taxon>
        <taxon>Vibrio</taxon>
    </lineage>
</organism>
<dbReference type="Proteomes" id="UP000478571">
    <property type="component" value="Unassembled WGS sequence"/>
</dbReference>
<keyword evidence="1" id="KW-0812">Transmembrane</keyword>
<evidence type="ECO:0000256" key="1">
    <source>
        <dbReference type="SAM" id="Phobius"/>
    </source>
</evidence>
<reference evidence="2 3" key="1">
    <citation type="submission" date="2020-01" db="EMBL/GenBank/DDBJ databases">
        <title>Draft Genome Sequence of Vibrio sp. strain OCN044, Isolated from a Healthy Coral at Palmyra Atoll.</title>
        <authorList>
            <person name="Videau P."/>
            <person name="Loughran R."/>
            <person name="Esquivel A."/>
            <person name="Deadmond M."/>
            <person name="Paddock B.E."/>
            <person name="Saw J.H."/>
            <person name="Ushijima B."/>
        </authorList>
    </citation>
    <scope>NUCLEOTIDE SEQUENCE [LARGE SCALE GENOMIC DNA]</scope>
    <source>
        <strain evidence="2 3">OCN044</strain>
    </source>
</reference>
<evidence type="ECO:0000313" key="2">
    <source>
        <dbReference type="EMBL" id="MYM60906.1"/>
    </source>
</evidence>
<gene>
    <name evidence="2" type="ORF">GTG28_16890</name>
</gene>
<evidence type="ECO:0000313" key="3">
    <source>
        <dbReference type="Proteomes" id="UP000478571"/>
    </source>
</evidence>
<keyword evidence="1" id="KW-1133">Transmembrane helix</keyword>
<feature type="transmembrane region" description="Helical" evidence="1">
    <location>
        <begin position="29"/>
        <end position="51"/>
    </location>
</feature>
<sequence>MIIRDLKRALNPRKAGNQRNNVLFQPLVYYQHHITCMLGFCLEFILLAQFFHKFRYRQCKPRTFLLSKMSK</sequence>
<keyword evidence="3" id="KW-1185">Reference proteome</keyword>
<protein>
    <submittedName>
        <fullName evidence="2">Uncharacterized protein</fullName>
    </submittedName>
</protein>
<dbReference type="AlphaFoldDB" id="A0A6L8M0M8"/>
<accession>A0A6L8M0M8</accession>
<keyword evidence="1" id="KW-0472">Membrane</keyword>